<evidence type="ECO:0000313" key="6">
    <source>
        <dbReference type="EMBL" id="KAL1881037.1"/>
    </source>
</evidence>
<dbReference type="InterPro" id="IPR008011">
    <property type="entry name" value="Complex1_LYR_dom"/>
</dbReference>
<comment type="subcellular location">
    <subcellularLocation>
        <location evidence="1">Mitochondrion matrix</location>
    </subcellularLocation>
</comment>
<dbReference type="InterPro" id="IPR045295">
    <property type="entry name" value="Complex1_LYR_SDHAF1_LYRM8"/>
</dbReference>
<evidence type="ECO:0000256" key="1">
    <source>
        <dbReference type="ARBA" id="ARBA00004305"/>
    </source>
</evidence>
<keyword evidence="2" id="KW-0496">Mitochondrion</keyword>
<dbReference type="CDD" id="cd20268">
    <property type="entry name" value="Complex1_LYR_SDHAF1_LYRM8"/>
    <property type="match status" value="1"/>
</dbReference>
<name>A0ABR3XZS9_9EURO</name>
<feature type="domain" description="Complex 1 LYR protein" evidence="5">
    <location>
        <begin position="50"/>
        <end position="90"/>
    </location>
</feature>
<dbReference type="Pfam" id="PF05347">
    <property type="entry name" value="Complex1_LYR"/>
    <property type="match status" value="1"/>
</dbReference>
<reference evidence="6 7" key="1">
    <citation type="journal article" date="2024" name="IMA Fungus">
        <title>IMA Genome - F19 : A genome assembly and annotation guide to empower mycologists, including annotated draft genome sequences of Ceratocystis pirilliformis, Diaporthe australafricana, Fusarium ophioides, Paecilomyces lecythidis, and Sporothrix stenoceras.</title>
        <authorList>
            <person name="Aylward J."/>
            <person name="Wilson A.M."/>
            <person name="Visagie C.M."/>
            <person name="Spraker J."/>
            <person name="Barnes I."/>
            <person name="Buitendag C."/>
            <person name="Ceriani C."/>
            <person name="Del Mar Angel L."/>
            <person name="du Plessis D."/>
            <person name="Fuchs T."/>
            <person name="Gasser K."/>
            <person name="Kramer D."/>
            <person name="Li W."/>
            <person name="Munsamy K."/>
            <person name="Piso A."/>
            <person name="Price J.L."/>
            <person name="Sonnekus B."/>
            <person name="Thomas C."/>
            <person name="van der Nest A."/>
            <person name="van Dijk A."/>
            <person name="van Heerden A."/>
            <person name="van Vuuren N."/>
            <person name="Yilmaz N."/>
            <person name="Duong T.A."/>
            <person name="van der Merwe N.A."/>
            <person name="Wingfield M.J."/>
            <person name="Wingfield B.D."/>
        </authorList>
    </citation>
    <scope>NUCLEOTIDE SEQUENCE [LARGE SCALE GENOMIC DNA]</scope>
    <source>
        <strain evidence="6 7">CMW 18167</strain>
    </source>
</reference>
<dbReference type="PANTHER" id="PTHR13675">
    <property type="entry name" value="LYR MOTIF-CONTAINING PROTEIN 2"/>
    <property type="match status" value="1"/>
</dbReference>
<evidence type="ECO:0000256" key="2">
    <source>
        <dbReference type="ARBA" id="ARBA00023128"/>
    </source>
</evidence>
<evidence type="ECO:0000256" key="4">
    <source>
        <dbReference type="ARBA" id="ARBA00025715"/>
    </source>
</evidence>
<organism evidence="6 7">
    <name type="scientific">Paecilomyces lecythidis</name>
    <dbReference type="NCBI Taxonomy" id="3004212"/>
    <lineage>
        <taxon>Eukaryota</taxon>
        <taxon>Fungi</taxon>
        <taxon>Dikarya</taxon>
        <taxon>Ascomycota</taxon>
        <taxon>Pezizomycotina</taxon>
        <taxon>Eurotiomycetes</taxon>
        <taxon>Eurotiomycetidae</taxon>
        <taxon>Eurotiales</taxon>
        <taxon>Thermoascaceae</taxon>
        <taxon>Paecilomyces</taxon>
    </lineage>
</organism>
<dbReference type="Proteomes" id="UP001583193">
    <property type="component" value="Unassembled WGS sequence"/>
</dbReference>
<evidence type="ECO:0000313" key="7">
    <source>
        <dbReference type="Proteomes" id="UP001583193"/>
    </source>
</evidence>
<proteinExistence type="inferred from homology"/>
<protein>
    <recommendedName>
        <fullName evidence="5">Complex 1 LYR protein domain-containing protein</fullName>
    </recommendedName>
</protein>
<comment type="similarity">
    <text evidence="4">Belongs to the complex I LYR family. SDHAF1 subfamily.</text>
</comment>
<accession>A0ABR3XZS9</accession>
<comment type="caution">
    <text evidence="6">The sequence shown here is derived from an EMBL/GenBank/DDBJ whole genome shotgun (WGS) entry which is preliminary data.</text>
</comment>
<keyword evidence="7" id="KW-1185">Reference proteome</keyword>
<dbReference type="PANTHER" id="PTHR13675:SF1">
    <property type="entry name" value="SUCCINATE DEHYDROGENASE ASSEMBLY FACTOR 1, MITOCHONDRIAL"/>
    <property type="match status" value="1"/>
</dbReference>
<dbReference type="EMBL" id="JAVDPF010000008">
    <property type="protein sequence ID" value="KAL1881037.1"/>
    <property type="molecule type" value="Genomic_DNA"/>
</dbReference>
<keyword evidence="3" id="KW-0143">Chaperone</keyword>
<evidence type="ECO:0000259" key="5">
    <source>
        <dbReference type="Pfam" id="PF05347"/>
    </source>
</evidence>
<evidence type="ECO:0000256" key="3">
    <source>
        <dbReference type="ARBA" id="ARBA00023186"/>
    </source>
</evidence>
<gene>
    <name evidence="6" type="ORF">Plec18167_003578</name>
</gene>
<sequence>MARLSGLQREVLSLYRQCFREIRKKPTVNSLPDPLNLSSNAVKLIEYAKDAQENFRKYARAEFRKNLNVSKKDFAAVEYLLRKGHRQLEMYSSPGIRNIAQ</sequence>